<feature type="compositionally biased region" description="Basic and acidic residues" evidence="1">
    <location>
        <begin position="279"/>
        <end position="289"/>
    </location>
</feature>
<organism evidence="2">
    <name type="scientific">Psilocybe cubensis</name>
    <name type="common">Psychedelic mushroom</name>
    <name type="synonym">Stropharia cubensis</name>
    <dbReference type="NCBI Taxonomy" id="181762"/>
    <lineage>
        <taxon>Eukaryota</taxon>
        <taxon>Fungi</taxon>
        <taxon>Dikarya</taxon>
        <taxon>Basidiomycota</taxon>
        <taxon>Agaricomycotina</taxon>
        <taxon>Agaricomycetes</taxon>
        <taxon>Agaricomycetidae</taxon>
        <taxon>Agaricales</taxon>
        <taxon>Agaricineae</taxon>
        <taxon>Strophariaceae</taxon>
        <taxon>Psilocybe</taxon>
    </lineage>
</organism>
<feature type="compositionally biased region" description="Low complexity" evidence="1">
    <location>
        <begin position="441"/>
        <end position="452"/>
    </location>
</feature>
<name>A0A8H8CPE5_PSICU</name>
<feature type="compositionally biased region" description="Basic and acidic residues" evidence="1">
    <location>
        <begin position="393"/>
        <end position="407"/>
    </location>
</feature>
<proteinExistence type="predicted"/>
<feature type="compositionally biased region" description="Basic and acidic residues" evidence="1">
    <location>
        <begin position="78"/>
        <end position="87"/>
    </location>
</feature>
<feature type="compositionally biased region" description="Polar residues" evidence="1">
    <location>
        <begin position="290"/>
        <end position="304"/>
    </location>
</feature>
<feature type="compositionally biased region" description="Basic and acidic residues" evidence="1">
    <location>
        <begin position="357"/>
        <end position="379"/>
    </location>
</feature>
<feature type="region of interest" description="Disordered" evidence="1">
    <location>
        <begin position="542"/>
        <end position="563"/>
    </location>
</feature>
<feature type="compositionally biased region" description="Basic and acidic residues" evidence="1">
    <location>
        <begin position="542"/>
        <end position="554"/>
    </location>
</feature>
<feature type="region of interest" description="Disordered" evidence="1">
    <location>
        <begin position="22"/>
        <end position="87"/>
    </location>
</feature>
<reference evidence="2" key="1">
    <citation type="submission" date="2021-02" db="EMBL/GenBank/DDBJ databases">
        <title>Psilocybe cubensis genome.</title>
        <authorList>
            <person name="Mckernan K.J."/>
            <person name="Crawford S."/>
            <person name="Trippe A."/>
            <person name="Kane L.T."/>
            <person name="Mclaughlin S."/>
        </authorList>
    </citation>
    <scope>NUCLEOTIDE SEQUENCE [LARGE SCALE GENOMIC DNA]</scope>
    <source>
        <strain evidence="2">MGC-MH-2018</strain>
    </source>
</reference>
<feature type="compositionally biased region" description="Basic and acidic residues" evidence="1">
    <location>
        <begin position="305"/>
        <end position="331"/>
    </location>
</feature>
<dbReference type="EMBL" id="JAFIQS010000002">
    <property type="protein sequence ID" value="KAG5172911.1"/>
    <property type="molecule type" value="Genomic_DNA"/>
</dbReference>
<feature type="compositionally biased region" description="Polar residues" evidence="1">
    <location>
        <begin position="380"/>
        <end position="389"/>
    </location>
</feature>
<protein>
    <submittedName>
        <fullName evidence="2">Uncharacterized protein</fullName>
    </submittedName>
</protein>
<evidence type="ECO:0000256" key="1">
    <source>
        <dbReference type="SAM" id="MobiDB-lite"/>
    </source>
</evidence>
<feature type="compositionally biased region" description="Polar residues" evidence="1">
    <location>
        <begin position="198"/>
        <end position="220"/>
    </location>
</feature>
<feature type="compositionally biased region" description="Basic and acidic residues" evidence="1">
    <location>
        <begin position="165"/>
        <end position="176"/>
    </location>
</feature>
<gene>
    <name evidence="2" type="ORF">JR316_002414</name>
</gene>
<feature type="region of interest" description="Disordered" evidence="1">
    <location>
        <begin position="271"/>
        <end position="453"/>
    </location>
</feature>
<comment type="caution">
    <text evidence="2">The sequence shown here is derived from an EMBL/GenBank/DDBJ whole genome shotgun (WGS) entry which is preliminary data.</text>
</comment>
<accession>A0A8H8CPE5</accession>
<feature type="compositionally biased region" description="Polar residues" evidence="1">
    <location>
        <begin position="409"/>
        <end position="423"/>
    </location>
</feature>
<evidence type="ECO:0000313" key="2">
    <source>
        <dbReference type="EMBL" id="KAG5172911.1"/>
    </source>
</evidence>
<sequence length="563" mass="59767">MADNIVNTNHTSLMTEDTHSFDAIDDRGGQVHRPTSSSLNALGPVVPESYPADRPFGGHASNPTTPGERLPGAFPQTKEAEHVSSLSRDADYVKEAASSALETAKDYVYSAGEVVGGYLPKSVAAYLPTNGSPRQGDEASQHHESSARRNETFTESHSYTPSGPEVHEDSSKEKNTLESVGITGTRVIEDRRLVGDTPNPSKSTTQDNNEPIRPQDNSLTLPRFGTTGIDYSISNNRSGAASTVSKQYDGASTDASTRTLAGSRIDTWSHAGTATSSTKEADVRNRDGTMKTSSSAADSCQRNHTIQDKEHSDFSNKADRPEFEHHPEEPHLLTVPPVSKSAHKSAAPHVNSPPVTRGREHFAAVEKSTKPRSDSKPFSHQDSLGSTVATPGHDGHAEPSGKGKENVSDVATNANSYAPTSAETGALAGAVTGTDTSSMHPTVNNPPTTDDTGAWAAKVVQGLDTPAAERNVNAQQTVGHLTPTAQVNTGGTDGNTPIISKEIADEHRTDSSVLAKTKGGSATKTKFMDKLRGEIKVLSGKLEKSPEKVQEGRRMMGKPTLKN</sequence>
<feature type="compositionally biased region" description="Basic and acidic residues" evidence="1">
    <location>
        <begin position="135"/>
        <end position="154"/>
    </location>
</feature>
<feature type="region of interest" description="Disordered" evidence="1">
    <location>
        <begin position="129"/>
        <end position="222"/>
    </location>
</feature>
<dbReference type="AlphaFoldDB" id="A0A8H8CPE5"/>
<dbReference type="OrthoDB" id="3268823at2759"/>